<gene>
    <name evidence="1" type="ORF">OM944_02260</name>
</gene>
<reference evidence="1" key="1">
    <citation type="submission" date="2022-10" db="EMBL/GenBank/DDBJ databases">
        <title>Algoriphagus sp. a novel bacteria isolate from halophytes salicornia europaea.</title>
        <authorList>
            <person name="Peng Y."/>
            <person name="Jiang L."/>
            <person name="Lee J."/>
        </authorList>
    </citation>
    <scope>NUCLEOTIDE SEQUENCE</scope>
    <source>
        <strain evidence="1">TR-M5</strain>
    </source>
</reference>
<evidence type="ECO:0000313" key="1">
    <source>
        <dbReference type="EMBL" id="UZD23318.1"/>
    </source>
</evidence>
<dbReference type="RefSeq" id="WP_264809857.1">
    <property type="nucleotide sequence ID" value="NZ_CP110226.1"/>
</dbReference>
<keyword evidence="2" id="KW-1185">Reference proteome</keyword>
<name>A0ABY6MHP9_9BACT</name>
<organism evidence="1 2">
    <name type="scientific">Algoriphagus halophytocola</name>
    <dbReference type="NCBI Taxonomy" id="2991499"/>
    <lineage>
        <taxon>Bacteria</taxon>
        <taxon>Pseudomonadati</taxon>
        <taxon>Bacteroidota</taxon>
        <taxon>Cytophagia</taxon>
        <taxon>Cytophagales</taxon>
        <taxon>Cyclobacteriaceae</taxon>
        <taxon>Algoriphagus</taxon>
    </lineage>
</organism>
<evidence type="ECO:0000313" key="2">
    <source>
        <dbReference type="Proteomes" id="UP001163156"/>
    </source>
</evidence>
<dbReference type="EMBL" id="CP110226">
    <property type="protein sequence ID" value="UZD23318.1"/>
    <property type="molecule type" value="Genomic_DNA"/>
</dbReference>
<sequence length="56" mass="6409">MALIFGITITGAKIQSKAHPECNKANSIWYDFEKRSKSKFYPVGLILLYVSFKKLI</sequence>
<accession>A0ABY6MHP9</accession>
<dbReference type="Proteomes" id="UP001163156">
    <property type="component" value="Chromosome"/>
</dbReference>
<protein>
    <submittedName>
        <fullName evidence="1">Uncharacterized protein</fullName>
    </submittedName>
</protein>
<proteinExistence type="predicted"/>